<dbReference type="InterPro" id="IPR026592">
    <property type="entry name" value="BamE"/>
</dbReference>
<dbReference type="PROSITE" id="PS51257">
    <property type="entry name" value="PROKAR_LIPOPROTEIN"/>
    <property type="match status" value="1"/>
</dbReference>
<evidence type="ECO:0000259" key="5">
    <source>
        <dbReference type="Pfam" id="PF04355"/>
    </source>
</evidence>
<dbReference type="Proteomes" id="UP000244906">
    <property type="component" value="Unassembled WGS sequence"/>
</dbReference>
<dbReference type="Pfam" id="PF04355">
    <property type="entry name" value="BamE"/>
    <property type="match status" value="1"/>
</dbReference>
<dbReference type="InterPro" id="IPR007450">
    <property type="entry name" value="BamE_dom"/>
</dbReference>
<comment type="caution">
    <text evidence="6">The sequence shown here is derived from an EMBL/GenBank/DDBJ whole genome shotgun (WGS) entry which is preliminary data.</text>
</comment>
<dbReference type="GO" id="GO:0030674">
    <property type="term" value="F:protein-macromolecule adaptor activity"/>
    <property type="evidence" value="ECO:0007669"/>
    <property type="project" value="TreeGrafter"/>
</dbReference>
<dbReference type="GO" id="GO:0051205">
    <property type="term" value="P:protein insertion into membrane"/>
    <property type="evidence" value="ECO:0007669"/>
    <property type="project" value="UniProtKB-UniRule"/>
</dbReference>
<evidence type="ECO:0000313" key="7">
    <source>
        <dbReference type="Proteomes" id="UP000244906"/>
    </source>
</evidence>
<keyword evidence="3 4" id="KW-0998">Cell outer membrane</keyword>
<evidence type="ECO:0000256" key="4">
    <source>
        <dbReference type="HAMAP-Rule" id="MF_00925"/>
    </source>
</evidence>
<comment type="similarity">
    <text evidence="4">Belongs to the BamE family.</text>
</comment>
<evidence type="ECO:0000256" key="1">
    <source>
        <dbReference type="ARBA" id="ARBA00022729"/>
    </source>
</evidence>
<comment type="function">
    <text evidence="4">Part of the outer membrane protein assembly complex, which is involved in assembly and insertion of beta-barrel proteins into the outer membrane.</text>
</comment>
<protein>
    <recommendedName>
        <fullName evidence="4">Outer membrane protein assembly factor BamE</fullName>
    </recommendedName>
</protein>
<dbReference type="OrthoDB" id="9808250at2"/>
<dbReference type="GO" id="GO:1990063">
    <property type="term" value="C:Bam protein complex"/>
    <property type="evidence" value="ECO:0007669"/>
    <property type="project" value="TreeGrafter"/>
</dbReference>
<accession>A0A2V1GZ18</accession>
<dbReference type="GO" id="GO:0043165">
    <property type="term" value="P:Gram-negative-bacterium-type cell outer membrane assembly"/>
    <property type="evidence" value="ECO:0007669"/>
    <property type="project" value="UniProtKB-UniRule"/>
</dbReference>
<keyword evidence="1 4" id="KW-0732">Signal</keyword>
<keyword evidence="2 4" id="KW-0472">Membrane</keyword>
<dbReference type="PANTHER" id="PTHR37482">
    <property type="entry name" value="OUTER MEMBRANE PROTEIN ASSEMBLY FACTOR BAME"/>
    <property type="match status" value="1"/>
</dbReference>
<feature type="domain" description="Outer membrane protein assembly factor BamE" evidence="5">
    <location>
        <begin position="34"/>
        <end position="99"/>
    </location>
</feature>
<evidence type="ECO:0000313" key="6">
    <source>
        <dbReference type="EMBL" id="PVZ71996.1"/>
    </source>
</evidence>
<dbReference type="RefSeq" id="WP_116685583.1">
    <property type="nucleotide sequence ID" value="NZ_CAWNYD010000001.1"/>
</dbReference>
<dbReference type="Gene3D" id="3.30.1450.10">
    <property type="match status" value="1"/>
</dbReference>
<dbReference type="EMBL" id="QDDL01000001">
    <property type="protein sequence ID" value="PVZ71996.1"/>
    <property type="molecule type" value="Genomic_DNA"/>
</dbReference>
<proteinExistence type="inferred from homology"/>
<dbReference type="InterPro" id="IPR037873">
    <property type="entry name" value="BamE-like"/>
</dbReference>
<keyword evidence="4" id="KW-0449">Lipoprotein</keyword>
<gene>
    <name evidence="4" type="primary">bamE</name>
    <name evidence="6" type="ORF">DC094_02955</name>
</gene>
<dbReference type="PANTHER" id="PTHR37482:SF1">
    <property type="entry name" value="OUTER MEMBRANE PROTEIN ASSEMBLY FACTOR BAME"/>
    <property type="match status" value="1"/>
</dbReference>
<dbReference type="AlphaFoldDB" id="A0A2V1GZ18"/>
<comment type="subcellular location">
    <subcellularLocation>
        <location evidence="4">Cell outer membrane</location>
        <topology evidence="4">Lipid-anchor</topology>
    </subcellularLocation>
</comment>
<comment type="subunit">
    <text evidence="4">Part of the Bam complex.</text>
</comment>
<evidence type="ECO:0000256" key="2">
    <source>
        <dbReference type="ARBA" id="ARBA00023136"/>
    </source>
</evidence>
<sequence length="113" mass="12860">MRQLMLPLAMALTLGLSGCSWVDSLIYTVDIRQGTLPPTDKIEQLKQGMTPEQVNYLLGSPSFRSMEDSGHWEYVYSLTSERQPNQYSRLTLHFKNGQLHIIDRSKVDSSAKL</sequence>
<keyword evidence="4" id="KW-0564">Palmitate</keyword>
<evidence type="ECO:0000256" key="3">
    <source>
        <dbReference type="ARBA" id="ARBA00023237"/>
    </source>
</evidence>
<keyword evidence="7" id="KW-1185">Reference proteome</keyword>
<organism evidence="6 7">
    <name type="scientific">Pelagibaculum spongiae</name>
    <dbReference type="NCBI Taxonomy" id="2080658"/>
    <lineage>
        <taxon>Bacteria</taxon>
        <taxon>Pseudomonadati</taxon>
        <taxon>Pseudomonadota</taxon>
        <taxon>Gammaproteobacteria</taxon>
        <taxon>Oceanospirillales</taxon>
        <taxon>Pelagibaculum</taxon>
    </lineage>
</organism>
<dbReference type="HAMAP" id="MF_00925">
    <property type="entry name" value="OM_assembly_BamE"/>
    <property type="match status" value="1"/>
</dbReference>
<name>A0A2V1GZ18_9GAMM</name>
<reference evidence="6 7" key="1">
    <citation type="submission" date="2018-04" db="EMBL/GenBank/DDBJ databases">
        <title>Thalassorhabdus spongiae gen. nov., sp. nov., isolated from a marine sponge in South-West Iceland.</title>
        <authorList>
            <person name="Knobloch S."/>
            <person name="Daussin A."/>
            <person name="Johannsson R."/>
            <person name="Marteinsson V.T."/>
        </authorList>
    </citation>
    <scope>NUCLEOTIDE SEQUENCE [LARGE SCALE GENOMIC DNA]</scope>
    <source>
        <strain evidence="6 7">Hp12</strain>
    </source>
</reference>